<dbReference type="PROSITE" id="PS50092">
    <property type="entry name" value="TSP1"/>
    <property type="match status" value="13"/>
</dbReference>
<evidence type="ECO:0000256" key="2">
    <source>
        <dbReference type="ARBA" id="ARBA00023157"/>
    </source>
</evidence>
<dbReference type="Pfam" id="PF00090">
    <property type="entry name" value="TSP_1"/>
    <property type="match status" value="3"/>
</dbReference>
<keyword evidence="2" id="KW-1015">Disulfide bond</keyword>
<evidence type="ECO:0000256" key="1">
    <source>
        <dbReference type="ARBA" id="ARBA00022729"/>
    </source>
</evidence>
<dbReference type="SUPFAM" id="SSF82895">
    <property type="entry name" value="TSP-1 type 1 repeat"/>
    <property type="match status" value="9"/>
</dbReference>
<dbReference type="FunFam" id="2.20.100.10:FF:000014">
    <property type="entry name" value="Thrombospondin type 1 domain containing 7A"/>
    <property type="match status" value="1"/>
</dbReference>
<dbReference type="InterPro" id="IPR036383">
    <property type="entry name" value="TSP1_rpt_sf"/>
</dbReference>
<evidence type="ECO:0000256" key="6">
    <source>
        <dbReference type="SAM" id="SignalP"/>
    </source>
</evidence>
<dbReference type="EMBL" id="JAIZAY010000009">
    <property type="protein sequence ID" value="KAJ8036392.1"/>
    <property type="molecule type" value="Genomic_DNA"/>
</dbReference>
<feature type="domain" description="Spondin-like TSP1" evidence="7">
    <location>
        <begin position="574"/>
        <end position="632"/>
    </location>
</feature>
<feature type="chain" id="PRO_5040371032" evidence="6">
    <location>
        <begin position="27"/>
        <end position="1583"/>
    </location>
</feature>
<keyword evidence="1 6" id="KW-0732">Signal</keyword>
<keyword evidence="5" id="KW-0472">Membrane</keyword>
<accession>A0A9Q1C0N6</accession>
<evidence type="ECO:0000313" key="8">
    <source>
        <dbReference type="EMBL" id="KAJ8036392.1"/>
    </source>
</evidence>
<dbReference type="Proteomes" id="UP001152320">
    <property type="component" value="Chromosome 9"/>
</dbReference>
<feature type="signal peptide" evidence="6">
    <location>
        <begin position="1"/>
        <end position="26"/>
    </location>
</feature>
<proteinExistence type="predicted"/>
<sequence length="1583" mass="175795">MKIGSRAHFLWPIQGVLLFIVHVTVGQTDFVWRTGSWGECQGSSDCGLSGLSGSNKQTRAVWCEDSNGVTTQEGNCDPSSIPHKERTCFRVCSEHHYLFQWTVGPWGPCERQSEVGSPTSGFLECGPASLGLKHRTVTCNEKSTHFIQKQGELSIPDSICEKFWRKPSISRDCLMPCSQDCVVSEFTEWNDCTQTCGNATKTRSRSVIVAPNEHGANCPPLSETIACQDLPLCPSGDNFEYVLKVEMWGACTVTSTATDGNPPVGRMTRELRCIRNDGEIVDNSLCIDENDILPERSKPCIPSVDCVMSEWSLWSSCPNVCQLPYGSTTDNSNTQRFRTRTVVEVPSGRGRLCDELVQYQSCTEVEASLFPEEAGLDCQSGEYVWFTSEWSPCEVPESNSDSCGGGVQTRHVFCIRSSDTEHLPMPSNLCDISLLPDIHQSCSVPCPVDCVVSLWAAWDHCQANECENPGVKKAKGYRTRERQVIIPASSGGEACPHLYENAPCTVPACYTWKLGRVGECRPTDTELNCGEGLLTRDIQCLDSNLKPVNTSWCKALYETPMWEVPCYHPCPNDCVISEWGQWSPCSLTCTGKNQGGLQVRQKVILAQAGPGGQPCPGESELMETRRCNDHSCALFAWQTDEWGECVLDTASQARGCGTGVQTRTVECDRVMPRKDAPIQRCKPELEPPSTRACEVPCPVPCKVSEFTAWSECPTECDGSGSWLFSQVRTRYILQHPQHSGASCPAGFQEERVCSAPESCHTYQWVPSSWSSECEIGDGSGNRLSCGDGLRTRELICQRGDGRLVAKDLCLKYGPTQPLVSIPCNIPCEDDCQFNPWSLWSHCASCSSKQTRSRSLHGASKNNPKCLNKLLYPTMENRTCHCPVYRPQFIASKSDCIINEIDESPETGISAMELDCGRGTHFQAVQCQDGDGRVVPLAFCAEDSAVKEESCGVPCPTDCHIGDWTTWGSCMTEDGAHHGIQTRRRELMPPQFGGRPCPLEADDVLYEVQTRPCWPESDYHQMVRWFAGNWEECIVTGGNPCGLGAKSRTVSCLKIDAGGFTTNVSSELCPQESKPEARRPCTKPCDGQCVVSEWTEWIGCPRNCSSAVFRKRHRDILRHPSPDNEGCPHLTESQPCMLGIHCFQYFWNTSRWSSCILGDNAECGSGQRIRLLTCVTSTGTEVENDLCEEHASNAKPNITEPCSIECPLDCKMSHWSVWSLCPKTCGMHRFQTRSRTILQHPNSRGRPCPVALTQSKPCEPVPCYTFRYSEWGACIPKGECGSGLRHRYVTCHQPNGVEVEFDLCLKFSSSLYDSNTNITQKGYELLQREEECQIPCPGECQRGDWSQWSACHIHCANGRPMETQGIQVRSRASLTQRADCPDDDWDTRTCQETICFEFMWQTGPWDEGLREVWCQRSDGINVTGGCSQRNKPNVVAFCTGGCPVENSFCEMNELCSCRKQYKPMYSQESGKLAECVFENASNKEDKELIPSGPTKQPSGTENGNKGELGDNMFPFDFLTILVLGTAAVVICVMVIVVCAICCCCSKKSSNKKNDDKLPQPQYRDYSNSFWDENAKMKYTGEIDL</sequence>
<protein>
    <submittedName>
        <fullName evidence="8">Thrombospondin type-1 domain-containing protein 7A</fullName>
    </submittedName>
</protein>
<dbReference type="Gene3D" id="2.20.100.10">
    <property type="entry name" value="Thrombospondin type-1 (TSP1) repeat"/>
    <property type="match status" value="10"/>
</dbReference>
<keyword evidence="9" id="KW-1185">Reference proteome</keyword>
<dbReference type="PANTHER" id="PTHR11311">
    <property type="entry name" value="SPONDIN"/>
    <property type="match status" value="1"/>
</dbReference>
<comment type="caution">
    <text evidence="8">The sequence shown here is derived from an EMBL/GenBank/DDBJ whole genome shotgun (WGS) entry which is preliminary data.</text>
</comment>
<dbReference type="InterPro" id="IPR051418">
    <property type="entry name" value="Spondin/Thrombospondin_T1"/>
</dbReference>
<feature type="domain" description="Spondin-like TSP1" evidence="7">
    <location>
        <begin position="181"/>
        <end position="231"/>
    </location>
</feature>
<dbReference type="InterPro" id="IPR044004">
    <property type="entry name" value="TSP1_spondin_dom"/>
</dbReference>
<dbReference type="Pfam" id="PF19028">
    <property type="entry name" value="TSP1_spondin"/>
    <property type="match status" value="3"/>
</dbReference>
<feature type="transmembrane region" description="Helical" evidence="5">
    <location>
        <begin position="1516"/>
        <end position="1542"/>
    </location>
</feature>
<evidence type="ECO:0000256" key="5">
    <source>
        <dbReference type="SAM" id="Phobius"/>
    </source>
</evidence>
<reference evidence="8" key="1">
    <citation type="submission" date="2021-10" db="EMBL/GenBank/DDBJ databases">
        <title>Tropical sea cucumber genome reveals ecological adaptation and Cuvierian tubules defense mechanism.</title>
        <authorList>
            <person name="Chen T."/>
        </authorList>
    </citation>
    <scope>NUCLEOTIDE SEQUENCE</scope>
    <source>
        <strain evidence="8">Nanhai2018</strain>
        <tissue evidence="8">Muscle</tissue>
    </source>
</reference>
<dbReference type="Pfam" id="PF19030">
    <property type="entry name" value="TSP1_ADAMTS"/>
    <property type="match status" value="4"/>
</dbReference>
<evidence type="ECO:0000313" key="9">
    <source>
        <dbReference type="Proteomes" id="UP001152320"/>
    </source>
</evidence>
<feature type="domain" description="Spondin-like TSP1" evidence="7">
    <location>
        <begin position="1209"/>
        <end position="1262"/>
    </location>
</feature>
<dbReference type="FunFam" id="2.20.100.10:FF:000019">
    <property type="entry name" value="Thrombospondin type 1 domain containing 7A"/>
    <property type="match status" value="1"/>
</dbReference>
<keyword evidence="5" id="KW-0812">Transmembrane</keyword>
<feature type="compositionally biased region" description="Polar residues" evidence="4">
    <location>
        <begin position="1492"/>
        <end position="1502"/>
    </location>
</feature>
<evidence type="ECO:0000259" key="7">
    <source>
        <dbReference type="Pfam" id="PF19028"/>
    </source>
</evidence>
<keyword evidence="3" id="KW-0325">Glycoprotein</keyword>
<dbReference type="InterPro" id="IPR000884">
    <property type="entry name" value="TSP1_rpt"/>
</dbReference>
<name>A0A9Q1C0N6_HOLLE</name>
<dbReference type="OrthoDB" id="5814848at2759"/>
<organism evidence="8 9">
    <name type="scientific">Holothuria leucospilota</name>
    <name type="common">Black long sea cucumber</name>
    <name type="synonym">Mertensiothuria leucospilota</name>
    <dbReference type="NCBI Taxonomy" id="206669"/>
    <lineage>
        <taxon>Eukaryota</taxon>
        <taxon>Metazoa</taxon>
        <taxon>Echinodermata</taxon>
        <taxon>Eleutherozoa</taxon>
        <taxon>Echinozoa</taxon>
        <taxon>Holothuroidea</taxon>
        <taxon>Aspidochirotacea</taxon>
        <taxon>Aspidochirotida</taxon>
        <taxon>Holothuriidae</taxon>
        <taxon>Holothuria</taxon>
    </lineage>
</organism>
<keyword evidence="5" id="KW-1133">Transmembrane helix</keyword>
<evidence type="ECO:0000256" key="3">
    <source>
        <dbReference type="ARBA" id="ARBA00023180"/>
    </source>
</evidence>
<dbReference type="SMART" id="SM00209">
    <property type="entry name" value="TSP1"/>
    <property type="match status" value="14"/>
</dbReference>
<evidence type="ECO:0000256" key="4">
    <source>
        <dbReference type="SAM" id="MobiDB-lite"/>
    </source>
</evidence>
<gene>
    <name evidence="8" type="ORF">HOLleu_20349</name>
</gene>
<feature type="region of interest" description="Disordered" evidence="4">
    <location>
        <begin position="1484"/>
        <end position="1504"/>
    </location>
</feature>
<dbReference type="PANTHER" id="PTHR11311:SF30">
    <property type="entry name" value="SPONDIN-LIKE TSP1 DOMAIN-CONTAINING PROTEIN"/>
    <property type="match status" value="1"/>
</dbReference>